<organism evidence="1 2">
    <name type="scientific">Stegodyphus mimosarum</name>
    <name type="common">African social velvet spider</name>
    <dbReference type="NCBI Taxonomy" id="407821"/>
    <lineage>
        <taxon>Eukaryota</taxon>
        <taxon>Metazoa</taxon>
        <taxon>Ecdysozoa</taxon>
        <taxon>Arthropoda</taxon>
        <taxon>Chelicerata</taxon>
        <taxon>Arachnida</taxon>
        <taxon>Araneae</taxon>
        <taxon>Araneomorphae</taxon>
        <taxon>Entelegynae</taxon>
        <taxon>Eresoidea</taxon>
        <taxon>Eresidae</taxon>
        <taxon>Stegodyphus</taxon>
    </lineage>
</organism>
<proteinExistence type="predicted"/>
<reference evidence="1 2" key="1">
    <citation type="submission" date="2013-11" db="EMBL/GenBank/DDBJ databases">
        <title>Genome sequencing of Stegodyphus mimosarum.</title>
        <authorList>
            <person name="Bechsgaard J."/>
        </authorList>
    </citation>
    <scope>NUCLEOTIDE SEQUENCE [LARGE SCALE GENOMIC DNA]</scope>
</reference>
<evidence type="ECO:0000313" key="1">
    <source>
        <dbReference type="EMBL" id="KFM81541.1"/>
    </source>
</evidence>
<feature type="non-terminal residue" evidence="1">
    <location>
        <position position="511"/>
    </location>
</feature>
<dbReference type="Proteomes" id="UP000054359">
    <property type="component" value="Unassembled WGS sequence"/>
</dbReference>
<keyword evidence="2" id="KW-1185">Reference proteome</keyword>
<dbReference type="OrthoDB" id="6437833at2759"/>
<dbReference type="EMBL" id="KK121919">
    <property type="protein sequence ID" value="KFM81541.1"/>
    <property type="molecule type" value="Genomic_DNA"/>
</dbReference>
<gene>
    <name evidence="1" type="ORF">X975_19912</name>
</gene>
<sequence>MEVFNFIWISLLNEAERCNVFFSKKDIKATFHADVNFLVPQNRLAYMYKYGAANIMFMKQCIMKFSSECPQASLVLDKIRFTEKLRVCSLSLVPGFDLIGLLYGLLKIRKPIIKSINLSLINKCDSWEDVIMHMLFPSNNTIYPAAGRDVIGPFSGTLDMITDDVSTGLSVKTEECLRAADVVLMVKALSCGNQVINFAKVLEDILHLLKPGALVFFIGNKKKADIFVSIGSCGNFLYGPGKNRVKEVPFISKVSELIKSIPDQSANGYFAVWEKTSDLNKTNPWHSVDANSAILNEQASSSVTSQSATVENDTLYSVCCRQGNAACDVENVNSVTAGACSKISNDENRSMINKSYEDVLSQVDSMVSHLEKFKNSECLKNVKQNHLEDSPSSYHLHSTCLCSGRNFHCDHPHPAKRDRSDYSENFCMPNSCCCFNMPLCRNNIHCENCASKLEKSDDVLIHSIHNVPYISIPIHKVSKENLKKMLSLISGTASSEEHDVEGEDKMNIDLK</sequence>
<accession>A0A087UW02</accession>
<dbReference type="AlphaFoldDB" id="A0A087UW02"/>
<evidence type="ECO:0000313" key="2">
    <source>
        <dbReference type="Proteomes" id="UP000054359"/>
    </source>
</evidence>
<protein>
    <submittedName>
        <fullName evidence="1">Uncharacterized protein</fullName>
    </submittedName>
</protein>
<name>A0A087UW02_STEMI</name>
<dbReference type="OMA" id="GAANIMF"/>